<dbReference type="KEGG" id="cavi:CAV_0847"/>
<dbReference type="OrthoDB" id="5352233at2"/>
<accession>A0A222MXF8</accession>
<gene>
    <name evidence="2" type="ORF">CAV_0847</name>
</gene>
<evidence type="ECO:0000256" key="1">
    <source>
        <dbReference type="SAM" id="Coils"/>
    </source>
</evidence>
<evidence type="ECO:0000313" key="3">
    <source>
        <dbReference type="Proteomes" id="UP000201169"/>
    </source>
</evidence>
<dbReference type="EMBL" id="CP022347">
    <property type="protein sequence ID" value="ASQ30511.1"/>
    <property type="molecule type" value="Genomic_DNA"/>
</dbReference>
<proteinExistence type="predicted"/>
<keyword evidence="3" id="KW-1185">Reference proteome</keyword>
<dbReference type="InterPro" id="IPR027417">
    <property type="entry name" value="P-loop_NTPase"/>
</dbReference>
<sequence length="552" mass="64899">MTAYVHIGTPKTGTTSLQWFMAKNYEVLKNKGFVYSRVSLSLARHGYLNRIVRLYLEGKTEDKFVKDTIKNLKEELKQNTNKDFIFSSEDILWWHKDVDKAALALKDFFTEVGFDDIRIILYIRSQEDLLLSLCSQETKNADPTYNAKESKPENSPRFQMYEYKALAKAFMNTFGKENLILRLFDKNEFYQGDLIKDFLHIFNLDLDESFVLIPNKNESLDLIGFELLESINTHFKCFTWEHNGRNSFIPNYLAMETFLSKDPSLKFMPKKEIYESYITYFEESNEWVRKEFFPHKERLFPKKDLSTYKENYELKEMKPEYWDRIANFIVDFAKDRKNIIDNKDKKIQELNTQVSNLNLNVSNLQNENSSLKQILSSQEHKAKTLKLSFLEEKVKRKVLKNTLLEKNLGFTHEDILQSKILNQKVKDLENLLSNIQSPQANIYTSAKLRVQNHLAYKLGQALILNSKSLKGYIRMPYVLSYIKEKHKLEQKAYNEKISKNPYLKLPSLDTYPDYAAALKEKECLTYKLGEALIEANKRGGGIEIYKIYERCA</sequence>
<dbReference type="Proteomes" id="UP000201169">
    <property type="component" value="Chromosome"/>
</dbReference>
<dbReference type="AlphaFoldDB" id="A0A222MXF8"/>
<reference evidence="2 3" key="1">
    <citation type="submission" date="2017-07" db="EMBL/GenBank/DDBJ databases">
        <title>Analysis of two Campylobacter avium genomes and identification of a novel hippuricase gene.</title>
        <authorList>
            <person name="Miller W.G."/>
            <person name="Chapman M.H."/>
            <person name="Yee E."/>
            <person name="Revez J."/>
            <person name="Bono J.L."/>
            <person name="Rossi M."/>
        </authorList>
    </citation>
    <scope>NUCLEOTIDE SEQUENCE [LARGE SCALE GENOMIC DNA]</scope>
    <source>
        <strain evidence="2 3">LMG 24591</strain>
    </source>
</reference>
<evidence type="ECO:0000313" key="2">
    <source>
        <dbReference type="EMBL" id="ASQ30511.1"/>
    </source>
</evidence>
<organism evidence="2 3">
    <name type="scientific">Campylobacter avium LMG 24591</name>
    <dbReference type="NCBI Taxonomy" id="522484"/>
    <lineage>
        <taxon>Bacteria</taxon>
        <taxon>Pseudomonadati</taxon>
        <taxon>Campylobacterota</taxon>
        <taxon>Epsilonproteobacteria</taxon>
        <taxon>Campylobacterales</taxon>
        <taxon>Campylobacteraceae</taxon>
        <taxon>Campylobacter</taxon>
    </lineage>
</organism>
<dbReference type="Gene3D" id="3.40.50.300">
    <property type="entry name" value="P-loop containing nucleotide triphosphate hydrolases"/>
    <property type="match status" value="1"/>
</dbReference>
<evidence type="ECO:0008006" key="4">
    <source>
        <dbReference type="Google" id="ProtNLM"/>
    </source>
</evidence>
<keyword evidence="1" id="KW-0175">Coiled coil</keyword>
<name>A0A222MXF8_9BACT</name>
<protein>
    <recommendedName>
        <fullName evidence="4">Sulfotransferase domain-containing protein</fullName>
    </recommendedName>
</protein>
<dbReference type="SUPFAM" id="SSF52540">
    <property type="entry name" value="P-loop containing nucleoside triphosphate hydrolases"/>
    <property type="match status" value="1"/>
</dbReference>
<dbReference type="RefSeq" id="WP_094752823.1">
    <property type="nucleotide sequence ID" value="NZ_CP022347.1"/>
</dbReference>
<feature type="coiled-coil region" evidence="1">
    <location>
        <begin position="340"/>
        <end position="381"/>
    </location>
</feature>